<evidence type="ECO:0000313" key="5">
    <source>
        <dbReference type="Proteomes" id="UP000000552"/>
    </source>
</evidence>
<dbReference type="HOGENOM" id="CLU_074455_1_0_5"/>
<evidence type="ECO:0000256" key="3">
    <source>
        <dbReference type="SAM" id="MobiDB-lite"/>
    </source>
</evidence>
<organism evidence="4 5">
    <name type="scientific">Mesorhizobium japonicum (strain LMG 29417 / CECT 9101 / MAFF 303099)</name>
    <name type="common">Mesorhizobium loti (strain MAFF 303099)</name>
    <dbReference type="NCBI Taxonomy" id="266835"/>
    <lineage>
        <taxon>Bacteria</taxon>
        <taxon>Pseudomonadati</taxon>
        <taxon>Pseudomonadota</taxon>
        <taxon>Alphaproteobacteria</taxon>
        <taxon>Hyphomicrobiales</taxon>
        <taxon>Phyllobacteriaceae</taxon>
        <taxon>Mesorhizobium</taxon>
    </lineage>
</organism>
<dbReference type="EMBL" id="BA000012">
    <property type="protein sequence ID" value="BAB51869.1"/>
    <property type="molecule type" value="Genomic_DNA"/>
</dbReference>
<dbReference type="PANTHER" id="PTHR43648">
    <property type="entry name" value="ELECTRON TRANSFER FLAVOPROTEIN BETA SUBUNIT LYSINE METHYLTRANSFERASE"/>
    <property type="match status" value="1"/>
</dbReference>
<dbReference type="AlphaFoldDB" id="Q98BV3"/>
<feature type="region of interest" description="Disordered" evidence="3">
    <location>
        <begin position="74"/>
        <end position="94"/>
    </location>
</feature>
<name>Q98BV3_RHILO</name>
<dbReference type="KEGG" id="mlo:mll5414"/>
<feature type="compositionally biased region" description="Basic and acidic residues" evidence="3">
    <location>
        <begin position="1"/>
        <end position="17"/>
    </location>
</feature>
<evidence type="ECO:0000256" key="1">
    <source>
        <dbReference type="ARBA" id="ARBA00022603"/>
    </source>
</evidence>
<dbReference type="SUPFAM" id="SSF53335">
    <property type="entry name" value="S-adenosyl-L-methionine-dependent methyltransferases"/>
    <property type="match status" value="1"/>
</dbReference>
<dbReference type="RefSeq" id="WP_010913207.1">
    <property type="nucleotide sequence ID" value="NC_002678.2"/>
</dbReference>
<dbReference type="PANTHER" id="PTHR43648:SF1">
    <property type="entry name" value="ELECTRON TRANSFER FLAVOPROTEIN BETA SUBUNIT LYSINE METHYLTRANSFERASE"/>
    <property type="match status" value="1"/>
</dbReference>
<reference evidence="4 5" key="1">
    <citation type="journal article" date="2000" name="DNA Res.">
        <title>Complete genome structure of the nitrogen-fixing symbiotic bacterium Mesorhizobium loti.</title>
        <authorList>
            <person name="Kaneko T."/>
            <person name="Nakamura Y."/>
            <person name="Sato S."/>
            <person name="Asamizu E."/>
            <person name="Kato T."/>
            <person name="Sasamoto S."/>
            <person name="Watanabe A."/>
            <person name="Idesawa K."/>
            <person name="Ishikawa A."/>
            <person name="Kawashima K."/>
            <person name="Kimura T."/>
            <person name="Kishida Y."/>
            <person name="Kiyokawa C."/>
            <person name="Kohara M."/>
            <person name="Matsumoto M."/>
            <person name="Matsuno A."/>
            <person name="Mochizuki Y."/>
            <person name="Nakayama S."/>
            <person name="Nakazaki N."/>
            <person name="Shimpo S."/>
            <person name="Sugimoto M."/>
            <person name="Takeuchi C."/>
            <person name="Yamada M."/>
            <person name="Tabata S."/>
        </authorList>
    </citation>
    <scope>NUCLEOTIDE SEQUENCE [LARGE SCALE GENOMIC DNA]</scope>
    <source>
        <strain evidence="5">LMG 29417 / CECT 9101 / MAFF 303099</strain>
    </source>
</reference>
<dbReference type="GO" id="GO:0016279">
    <property type="term" value="F:protein-lysine N-methyltransferase activity"/>
    <property type="evidence" value="ECO:0007669"/>
    <property type="project" value="TreeGrafter"/>
</dbReference>
<dbReference type="Proteomes" id="UP000000552">
    <property type="component" value="Chromosome"/>
</dbReference>
<dbReference type="CDD" id="cd02440">
    <property type="entry name" value="AdoMet_MTases"/>
    <property type="match status" value="1"/>
</dbReference>
<evidence type="ECO:0000313" key="4">
    <source>
        <dbReference type="EMBL" id="BAB51869.1"/>
    </source>
</evidence>
<dbReference type="GO" id="GO:0032259">
    <property type="term" value="P:methylation"/>
    <property type="evidence" value="ECO:0007669"/>
    <property type="project" value="UniProtKB-KW"/>
</dbReference>
<keyword evidence="2" id="KW-0808">Transferase</keyword>
<dbReference type="InterPro" id="IPR029063">
    <property type="entry name" value="SAM-dependent_MTases_sf"/>
</dbReference>
<dbReference type="InterPro" id="IPR050078">
    <property type="entry name" value="Ribosomal_L11_MeTrfase_PrmA"/>
</dbReference>
<dbReference type="eggNOG" id="COG3897">
    <property type="taxonomic scope" value="Bacteria"/>
</dbReference>
<accession>Q98BV3</accession>
<feature type="compositionally biased region" description="Acidic residues" evidence="3">
    <location>
        <begin position="80"/>
        <end position="91"/>
    </location>
</feature>
<feature type="compositionally biased region" description="Basic and acidic residues" evidence="3">
    <location>
        <begin position="31"/>
        <end position="42"/>
    </location>
</feature>
<sequence>MTSVLEKRHAPKQRAEAQRALTGEDFVGDEAPGKDLPSRPRLDPAEFIKANMGLVPVLALPEIRFYTAHPGSGLRRLVDPEDDADADDDTPEPQPPYWAYAWAGGAVLARHILNHPKTVAGRRVLDLGAGSGIVGIAAAKAGASEVIAAEIDRNGVAAIGLNAAANGVEITIVHQDITMGSPPAVDLVLAGDVFYGREVALRVIPFLDRCLAAGIEVLVGDPRRHDLPLSRLRLLAEYQVPDFGDAKDAALKPSGVFRFEAETAPALAGAIKPSP</sequence>
<evidence type="ECO:0000256" key="2">
    <source>
        <dbReference type="ARBA" id="ARBA00022679"/>
    </source>
</evidence>
<protein>
    <submittedName>
        <fullName evidence="4">Mll5414 protein</fullName>
    </submittedName>
</protein>
<proteinExistence type="predicted"/>
<dbReference type="Pfam" id="PF06325">
    <property type="entry name" value="PrmA"/>
    <property type="match status" value="1"/>
</dbReference>
<keyword evidence="1" id="KW-0489">Methyltransferase</keyword>
<feature type="region of interest" description="Disordered" evidence="3">
    <location>
        <begin position="1"/>
        <end position="42"/>
    </location>
</feature>
<gene>
    <name evidence="4" type="ordered locus">mll5414</name>
</gene>
<dbReference type="Gene3D" id="3.40.50.150">
    <property type="entry name" value="Vaccinia Virus protein VP39"/>
    <property type="match status" value="1"/>
</dbReference>